<evidence type="ECO:0000313" key="5">
    <source>
        <dbReference type="Proteomes" id="UP000325313"/>
    </source>
</evidence>
<feature type="compositionally biased region" description="Basic residues" evidence="1">
    <location>
        <begin position="19"/>
        <end position="29"/>
    </location>
</feature>
<dbReference type="OrthoDB" id="10621689at2759"/>
<protein>
    <submittedName>
        <fullName evidence="3">ATP-dependent DNA helicase sgs1</fullName>
    </submittedName>
</protein>
<feature type="region of interest" description="Disordered" evidence="1">
    <location>
        <begin position="1"/>
        <end position="31"/>
    </location>
</feature>
<evidence type="ECO:0000313" key="4">
    <source>
        <dbReference type="Proteomes" id="UP000324748"/>
    </source>
</evidence>
<feature type="compositionally biased region" description="Basic and acidic residues" evidence="1">
    <location>
        <begin position="205"/>
        <end position="236"/>
    </location>
</feature>
<gene>
    <name evidence="3" type="primary">SGS1_51</name>
    <name evidence="2" type="synonym">SGS1_75</name>
    <name evidence="2" type="ORF">PGT21_022981</name>
    <name evidence="3" type="ORF">PGTUg99_010634</name>
</gene>
<reference evidence="4 5" key="1">
    <citation type="submission" date="2019-05" db="EMBL/GenBank/DDBJ databases">
        <title>Emergence of the Ug99 lineage of the wheat stem rust pathogen through somatic hybridization.</title>
        <authorList>
            <person name="Li F."/>
            <person name="Upadhyaya N.M."/>
            <person name="Sperschneider J."/>
            <person name="Matny O."/>
            <person name="Nguyen-Phuc H."/>
            <person name="Mago R."/>
            <person name="Raley C."/>
            <person name="Miller M.E."/>
            <person name="Silverstein K.A.T."/>
            <person name="Henningsen E."/>
            <person name="Hirsch C.D."/>
            <person name="Visser B."/>
            <person name="Pretorius Z.A."/>
            <person name="Steffenson B.J."/>
            <person name="Schwessinger B."/>
            <person name="Dodds P.N."/>
            <person name="Figueroa M."/>
        </authorList>
    </citation>
    <scope>NUCLEOTIDE SEQUENCE [LARGE SCALE GENOMIC DNA]</scope>
    <source>
        <strain evidence="2">21-0</strain>
        <strain evidence="3 5">Ug99</strain>
    </source>
</reference>
<evidence type="ECO:0000313" key="3">
    <source>
        <dbReference type="EMBL" id="KAA1078860.1"/>
    </source>
</evidence>
<keyword evidence="3" id="KW-0378">Hydrolase</keyword>
<dbReference type="AlphaFoldDB" id="A0A5B0MSP3"/>
<dbReference type="Proteomes" id="UP000325313">
    <property type="component" value="Unassembled WGS sequence"/>
</dbReference>
<dbReference type="EMBL" id="VSWC01000145">
    <property type="protein sequence ID" value="KAA1076885.1"/>
    <property type="molecule type" value="Genomic_DNA"/>
</dbReference>
<proteinExistence type="predicted"/>
<keyword evidence="4" id="KW-1185">Reference proteome</keyword>
<evidence type="ECO:0000256" key="1">
    <source>
        <dbReference type="SAM" id="MobiDB-lite"/>
    </source>
</evidence>
<keyword evidence="3" id="KW-0547">Nucleotide-binding</keyword>
<accession>A0A5B0MSP3</accession>
<feature type="compositionally biased region" description="Basic and acidic residues" evidence="1">
    <location>
        <begin position="148"/>
        <end position="162"/>
    </location>
</feature>
<comment type="caution">
    <text evidence="3">The sequence shown here is derived from an EMBL/GenBank/DDBJ whole genome shotgun (WGS) entry which is preliminary data.</text>
</comment>
<evidence type="ECO:0000313" key="2">
    <source>
        <dbReference type="EMBL" id="KAA1076885.1"/>
    </source>
</evidence>
<keyword evidence="3" id="KW-0347">Helicase</keyword>
<name>A0A5B0MSP3_PUCGR</name>
<organism evidence="3 5">
    <name type="scientific">Puccinia graminis f. sp. tritici</name>
    <dbReference type="NCBI Taxonomy" id="56615"/>
    <lineage>
        <taxon>Eukaryota</taxon>
        <taxon>Fungi</taxon>
        <taxon>Dikarya</taxon>
        <taxon>Basidiomycota</taxon>
        <taxon>Pucciniomycotina</taxon>
        <taxon>Pucciniomycetes</taxon>
        <taxon>Pucciniales</taxon>
        <taxon>Pucciniaceae</taxon>
        <taxon>Puccinia</taxon>
    </lineage>
</organism>
<dbReference type="GO" id="GO:0004386">
    <property type="term" value="F:helicase activity"/>
    <property type="evidence" value="ECO:0007669"/>
    <property type="project" value="UniProtKB-KW"/>
</dbReference>
<dbReference type="EMBL" id="VDEP01000446">
    <property type="protein sequence ID" value="KAA1078860.1"/>
    <property type="molecule type" value="Genomic_DNA"/>
</dbReference>
<dbReference type="Proteomes" id="UP000324748">
    <property type="component" value="Unassembled WGS sequence"/>
</dbReference>
<feature type="region of interest" description="Disordered" evidence="1">
    <location>
        <begin position="142"/>
        <end position="236"/>
    </location>
</feature>
<keyword evidence="3" id="KW-0067">ATP-binding</keyword>
<sequence length="262" mass="29946">MLDQTVLPGQLVDEEPKKQKASQSRRPKPKQMPLIMKKLSSTLVTAFNKYFIEKYGKPRSFLPEQLFGPTESDAIAWKVATVKTMSDIADLIGGETIDGELNMLYNCLESFKSQTDYQDYLKELEDYDKYIGDEMERIQNLKKQVPKKTSEPKKMDQSKSDAAKMISNRSRASQIRIVPGTSESDVATQAPAKSRKPRASASEIAENKRIRAENKLRKEEKLAQERESAKRKREANQIELEKLKEFYASKRARTDPHLDPNG</sequence>